<evidence type="ECO:0000256" key="8">
    <source>
        <dbReference type="SAM" id="MobiDB-lite"/>
    </source>
</evidence>
<evidence type="ECO:0000256" key="1">
    <source>
        <dbReference type="ARBA" id="ARBA00004651"/>
    </source>
</evidence>
<reference evidence="10 11" key="1">
    <citation type="submission" date="2024-03" db="EMBL/GenBank/DDBJ databases">
        <title>Draft genome sequence of Pseudonocardia nematodicida JCM 31783.</title>
        <authorList>
            <person name="Butdee W."/>
            <person name="Duangmal K."/>
        </authorList>
    </citation>
    <scope>NUCLEOTIDE SEQUENCE [LARGE SCALE GENOMIC DNA]</scope>
    <source>
        <strain evidence="10 11">JCM 31783</strain>
    </source>
</reference>
<dbReference type="CDD" id="cd06261">
    <property type="entry name" value="TM_PBP2"/>
    <property type="match status" value="1"/>
</dbReference>
<accession>A0ABV1K4I1</accession>
<organism evidence="10 11">
    <name type="scientific">Pseudonocardia nematodicida</name>
    <dbReference type="NCBI Taxonomy" id="1206997"/>
    <lineage>
        <taxon>Bacteria</taxon>
        <taxon>Bacillati</taxon>
        <taxon>Actinomycetota</taxon>
        <taxon>Actinomycetes</taxon>
        <taxon>Pseudonocardiales</taxon>
        <taxon>Pseudonocardiaceae</taxon>
        <taxon>Pseudonocardia</taxon>
    </lineage>
</organism>
<dbReference type="EMBL" id="JBEDNQ010000001">
    <property type="protein sequence ID" value="MEQ3549359.1"/>
    <property type="molecule type" value="Genomic_DNA"/>
</dbReference>
<evidence type="ECO:0000313" key="11">
    <source>
        <dbReference type="Proteomes" id="UP001494902"/>
    </source>
</evidence>
<dbReference type="Proteomes" id="UP001494902">
    <property type="component" value="Unassembled WGS sequence"/>
</dbReference>
<keyword evidence="2 7" id="KW-0813">Transport</keyword>
<feature type="transmembrane region" description="Helical" evidence="7">
    <location>
        <begin position="156"/>
        <end position="174"/>
    </location>
</feature>
<feature type="transmembrane region" description="Helical" evidence="7">
    <location>
        <begin position="130"/>
        <end position="150"/>
    </location>
</feature>
<comment type="similarity">
    <text evidence="7">Belongs to the binding-protein-dependent transport system permease family.</text>
</comment>
<dbReference type="PANTHER" id="PTHR43386:SF25">
    <property type="entry name" value="PEPTIDE ABC TRANSPORTER PERMEASE PROTEIN"/>
    <property type="match status" value="1"/>
</dbReference>
<comment type="subcellular location">
    <subcellularLocation>
        <location evidence="1 7">Cell membrane</location>
        <topology evidence="1 7">Multi-pass membrane protein</topology>
    </subcellularLocation>
</comment>
<dbReference type="InterPro" id="IPR000515">
    <property type="entry name" value="MetI-like"/>
</dbReference>
<feature type="transmembrane region" description="Helical" evidence="7">
    <location>
        <begin position="32"/>
        <end position="52"/>
    </location>
</feature>
<dbReference type="PANTHER" id="PTHR43386">
    <property type="entry name" value="OLIGOPEPTIDE TRANSPORT SYSTEM PERMEASE PROTEIN APPC"/>
    <property type="match status" value="1"/>
</dbReference>
<keyword evidence="4 7" id="KW-0812">Transmembrane</keyword>
<dbReference type="RefSeq" id="WP_349296438.1">
    <property type="nucleotide sequence ID" value="NZ_JBEDNQ010000001.1"/>
</dbReference>
<evidence type="ECO:0000256" key="2">
    <source>
        <dbReference type="ARBA" id="ARBA00022448"/>
    </source>
</evidence>
<evidence type="ECO:0000256" key="7">
    <source>
        <dbReference type="RuleBase" id="RU363032"/>
    </source>
</evidence>
<keyword evidence="11" id="KW-1185">Reference proteome</keyword>
<keyword evidence="6 7" id="KW-0472">Membrane</keyword>
<feature type="transmembrane region" description="Helical" evidence="7">
    <location>
        <begin position="262"/>
        <end position="283"/>
    </location>
</feature>
<feature type="transmembrane region" description="Helical" evidence="7">
    <location>
        <begin position="95"/>
        <end position="118"/>
    </location>
</feature>
<evidence type="ECO:0000256" key="3">
    <source>
        <dbReference type="ARBA" id="ARBA00022475"/>
    </source>
</evidence>
<evidence type="ECO:0000256" key="4">
    <source>
        <dbReference type="ARBA" id="ARBA00022692"/>
    </source>
</evidence>
<comment type="caution">
    <text evidence="10">The sequence shown here is derived from an EMBL/GenBank/DDBJ whole genome shotgun (WGS) entry which is preliminary data.</text>
</comment>
<dbReference type="Gene3D" id="1.10.3720.10">
    <property type="entry name" value="MetI-like"/>
    <property type="match status" value="1"/>
</dbReference>
<dbReference type="InterPro" id="IPR050366">
    <property type="entry name" value="BP-dependent_transpt_permease"/>
</dbReference>
<dbReference type="Pfam" id="PF00528">
    <property type="entry name" value="BPD_transp_1"/>
    <property type="match status" value="1"/>
</dbReference>
<keyword evidence="3" id="KW-1003">Cell membrane</keyword>
<evidence type="ECO:0000313" key="10">
    <source>
        <dbReference type="EMBL" id="MEQ3549359.1"/>
    </source>
</evidence>
<keyword evidence="5 7" id="KW-1133">Transmembrane helix</keyword>
<evidence type="ECO:0000259" key="9">
    <source>
        <dbReference type="PROSITE" id="PS50928"/>
    </source>
</evidence>
<protein>
    <submittedName>
        <fullName evidence="10">ABC transporter permease</fullName>
    </submittedName>
</protein>
<evidence type="ECO:0000256" key="5">
    <source>
        <dbReference type="ARBA" id="ARBA00022989"/>
    </source>
</evidence>
<dbReference type="InterPro" id="IPR035906">
    <property type="entry name" value="MetI-like_sf"/>
</dbReference>
<dbReference type="PROSITE" id="PS50928">
    <property type="entry name" value="ABC_TM1"/>
    <property type="match status" value="1"/>
</dbReference>
<name>A0ABV1K4I1_9PSEU</name>
<feature type="region of interest" description="Disordered" evidence="8">
    <location>
        <begin position="1"/>
        <end position="20"/>
    </location>
</feature>
<proteinExistence type="inferred from homology"/>
<dbReference type="SUPFAM" id="SSF161098">
    <property type="entry name" value="MetI-like"/>
    <property type="match status" value="1"/>
</dbReference>
<feature type="transmembrane region" description="Helical" evidence="7">
    <location>
        <begin position="204"/>
        <end position="226"/>
    </location>
</feature>
<sequence>MSSAVPVGDQTPAPPRSRSTARLRRALNPWRLTALVIAALVTVAAVLGPLLIPFDPLTPAGEPFAPSGTGGHLLGTDSFGRDVAARLVYGLRTELLIALCATALAAVTGTVLGLLGGWFGRWVELVTMRVTDVVLAFPTIVFALLAVAIFGAGTTTLIVVLGVLFAPTYARLAYGQVLSVRRAEYVDAEIAFGSPTLRLLRRTVLPNILAPILVQLSLTIAAAVLLESGLSFLGLGVLPPEPSLGLMIADGQRYLGSEPGQLLVPAAAVVLTILAFGALGDTLRDWLDPRR</sequence>
<evidence type="ECO:0000256" key="6">
    <source>
        <dbReference type="ARBA" id="ARBA00023136"/>
    </source>
</evidence>
<feature type="domain" description="ABC transmembrane type-1" evidence="9">
    <location>
        <begin position="91"/>
        <end position="280"/>
    </location>
</feature>
<gene>
    <name evidence="10" type="ORF">WIS52_02645</name>
</gene>